<dbReference type="AlphaFoldDB" id="A0A5S3PRH0"/>
<feature type="transmembrane region" description="Helical" evidence="1">
    <location>
        <begin position="262"/>
        <end position="279"/>
    </location>
</feature>
<dbReference type="RefSeq" id="WP_138659112.1">
    <property type="nucleotide sequence ID" value="NZ_VATY01000003.1"/>
</dbReference>
<keyword evidence="1" id="KW-0812">Transmembrane</keyword>
<keyword evidence="1" id="KW-1133">Transmembrane helix</keyword>
<gene>
    <name evidence="2" type="ORF">FEE95_16640</name>
</gene>
<accession>A0A5S3PRH0</accession>
<evidence type="ECO:0000256" key="1">
    <source>
        <dbReference type="SAM" id="Phobius"/>
    </source>
</evidence>
<protein>
    <recommendedName>
        <fullName evidence="4">DUF4350 domain-containing protein</fullName>
    </recommendedName>
</protein>
<dbReference type="OrthoDB" id="1111222at2"/>
<dbReference type="Proteomes" id="UP000310314">
    <property type="component" value="Unassembled WGS sequence"/>
</dbReference>
<evidence type="ECO:0000313" key="3">
    <source>
        <dbReference type="Proteomes" id="UP000310314"/>
    </source>
</evidence>
<proteinExistence type="predicted"/>
<reference evidence="2 3" key="1">
    <citation type="submission" date="2019-05" db="EMBL/GenBank/DDBJ databases">
        <authorList>
            <person name="Zhang J.-Y."/>
            <person name="Feg X."/>
            <person name="Du Z.-J."/>
        </authorList>
    </citation>
    <scope>NUCLEOTIDE SEQUENCE [LARGE SCALE GENOMIC DNA]</scope>
    <source>
        <strain evidence="2 3">RZ26</strain>
    </source>
</reference>
<comment type="caution">
    <text evidence="2">The sequence shown here is derived from an EMBL/GenBank/DDBJ whole genome shotgun (WGS) entry which is preliminary data.</text>
</comment>
<keyword evidence="1" id="KW-0472">Membrane</keyword>
<sequence>MNRKGILVSSFVILMIVLVFANRSHTVNWTPTFNEFETKPMDTKVFFDQLPFWFQGKSVKKIHTTFYEYDQYLRDQPVDSTKNYISISKHYDIDNTSFEALLEYVAYGNDAFISAYSFPYYVKDTLGFKTAFENTDITETENTLFFEFAKDSLVYTSKIPTGTSYVKDSTAGKKLGYFISDKGKKRTNFVGIPYYDGIFYIHTAPEVFTNYQMLEASDTRYVSTAISYMPQVPFLLDKAVKTNPEISDSTLRYIMSKEPLKWSWYLLLLALALFIFFNAKRRQRIIPIIEPLKNTTTEFVHTVSNLHYEAADYNGIIQKKIIHFLESIRSKYHLSTENLNEDFVKKLALKSGNQVEQVQQLVTLILKMKSHNFMTKEPLVKLNKEIENFYNKDKN</sequence>
<dbReference type="EMBL" id="VATY01000003">
    <property type="protein sequence ID" value="TMM56245.1"/>
    <property type="molecule type" value="Genomic_DNA"/>
</dbReference>
<organism evidence="2 3">
    <name type="scientific">Maribacter algarum</name>
    <name type="common">ex Zhang et al. 2020</name>
    <dbReference type="NCBI Taxonomy" id="2578118"/>
    <lineage>
        <taxon>Bacteria</taxon>
        <taxon>Pseudomonadati</taxon>
        <taxon>Bacteroidota</taxon>
        <taxon>Flavobacteriia</taxon>
        <taxon>Flavobacteriales</taxon>
        <taxon>Flavobacteriaceae</taxon>
        <taxon>Maribacter</taxon>
    </lineage>
</organism>
<evidence type="ECO:0000313" key="2">
    <source>
        <dbReference type="EMBL" id="TMM56245.1"/>
    </source>
</evidence>
<keyword evidence="3" id="KW-1185">Reference proteome</keyword>
<evidence type="ECO:0008006" key="4">
    <source>
        <dbReference type="Google" id="ProtNLM"/>
    </source>
</evidence>
<name>A0A5S3PRH0_9FLAO</name>